<sequence length="416" mass="45894">MTRIKNTLMILLIITAMLSMYGTPVLAADKPQGKTGIPIKTLVSVDGNQMTLQAYTIGGSKYFKLRDIAMALSKTRKHFDVSFNETSNEINILANSTYSEMGCEPVPSEDMESRTASLSTSKIYLNSRPYESGCTTYNIDDNNCFRLPDLAEALDFYIAPGTANTIEIDTSAGYSVTGNKIYYSDDTPLAVNPKAGVKSSLTADLDGDGKNETIELVASEYATRKWTLVYKDGNSEASVSVFKGNEYGFGTSITAGHIISEDSVDFLITSYLMSMPFGGNAYELYSFQNEAFTRIDVTGITDGTEFDVSVDESNKTAKLMANGSEKTVRLCDMALSDYKLYEKEFCQDFFIEMKLQSVLGCALPELATTEVIAAVLPNDLTYLHTTYRYVDGVWKVQSVEFYDFGEATTPYQLSKN</sequence>
<keyword evidence="3" id="KW-1185">Reference proteome</keyword>
<name>A0A2L2X9S0_9FIRM</name>
<dbReference type="EMBL" id="BFAV01000028">
    <property type="protein sequence ID" value="GBF32353.1"/>
    <property type="molecule type" value="Genomic_DNA"/>
</dbReference>
<accession>A0A2L2X9S0</accession>
<organism evidence="2 3">
    <name type="scientific">Desulfocucumis palustris</name>
    <dbReference type="NCBI Taxonomy" id="1898651"/>
    <lineage>
        <taxon>Bacteria</taxon>
        <taxon>Bacillati</taxon>
        <taxon>Bacillota</taxon>
        <taxon>Clostridia</taxon>
        <taxon>Eubacteriales</taxon>
        <taxon>Desulfocucumaceae</taxon>
        <taxon>Desulfocucumis</taxon>
    </lineage>
</organism>
<protein>
    <recommendedName>
        <fullName evidence="4">Copper amine oxidase-like N-terminal domain-containing protein</fullName>
    </recommendedName>
</protein>
<dbReference type="RefSeq" id="WP_104370899.1">
    <property type="nucleotide sequence ID" value="NZ_BFAV01000028.1"/>
</dbReference>
<evidence type="ECO:0008006" key="4">
    <source>
        <dbReference type="Google" id="ProtNLM"/>
    </source>
</evidence>
<feature type="signal peptide" evidence="1">
    <location>
        <begin position="1"/>
        <end position="27"/>
    </location>
</feature>
<proteinExistence type="predicted"/>
<evidence type="ECO:0000313" key="2">
    <source>
        <dbReference type="EMBL" id="GBF32353.1"/>
    </source>
</evidence>
<dbReference type="Proteomes" id="UP000239549">
    <property type="component" value="Unassembled WGS sequence"/>
</dbReference>
<evidence type="ECO:0000256" key="1">
    <source>
        <dbReference type="SAM" id="SignalP"/>
    </source>
</evidence>
<feature type="chain" id="PRO_5014895340" description="Copper amine oxidase-like N-terminal domain-containing protein" evidence="1">
    <location>
        <begin position="28"/>
        <end position="416"/>
    </location>
</feature>
<gene>
    <name evidence="2" type="ORF">DCCM_0547</name>
</gene>
<dbReference type="OrthoDB" id="1817428at2"/>
<reference evidence="3" key="1">
    <citation type="submission" date="2018-02" db="EMBL/GenBank/DDBJ databases">
        <title>Genome sequence of Desulfocucumis palustris strain NAW-5.</title>
        <authorList>
            <person name="Watanabe M."/>
            <person name="Kojima H."/>
            <person name="Fukui M."/>
        </authorList>
    </citation>
    <scope>NUCLEOTIDE SEQUENCE [LARGE SCALE GENOMIC DNA]</scope>
    <source>
        <strain evidence="3">NAW-5</strain>
    </source>
</reference>
<evidence type="ECO:0000313" key="3">
    <source>
        <dbReference type="Proteomes" id="UP000239549"/>
    </source>
</evidence>
<comment type="caution">
    <text evidence="2">The sequence shown here is derived from an EMBL/GenBank/DDBJ whole genome shotgun (WGS) entry which is preliminary data.</text>
</comment>
<dbReference type="AlphaFoldDB" id="A0A2L2X9S0"/>
<keyword evidence="1" id="KW-0732">Signal</keyword>